<organism evidence="1 2">
    <name type="scientific">Rhodococcus cercidiphylli</name>
    <dbReference type="NCBI Taxonomy" id="489916"/>
    <lineage>
        <taxon>Bacteria</taxon>
        <taxon>Bacillati</taxon>
        <taxon>Actinomycetota</taxon>
        <taxon>Actinomycetes</taxon>
        <taxon>Mycobacteriales</taxon>
        <taxon>Nocardiaceae</taxon>
        <taxon>Rhodococcus</taxon>
    </lineage>
</organism>
<keyword evidence="1" id="KW-0012">Acyltransferase</keyword>
<evidence type="ECO:0000313" key="1">
    <source>
        <dbReference type="EMBL" id="MDV6233169.1"/>
    </source>
</evidence>
<dbReference type="PANTHER" id="PTHR43300:SF11">
    <property type="entry name" value="ACETYLTRANSFERASE RV3034C-RELATED"/>
    <property type="match status" value="1"/>
</dbReference>
<accession>A0ABU4B3W0</accession>
<sequence>MIFPNFKQVLLQRLAIRSNVVHGARLHVGPGSVLWAPRLLSVGNDVYVGKNVTLQFDGTIGDGALFANGCGVVGRHDHDYTQVGTAIRNAAWVGDAPDLSEETHIGSDVWIGFNAVVQSGIRIGNSCLVGAGSVVTKDLPDNSIAAGVPARVLKARFSQEDFERHWELLRNSGTRWMKQASAGQLDA</sequence>
<comment type="caution">
    <text evidence="1">The sequence shown here is derived from an EMBL/GenBank/DDBJ whole genome shotgun (WGS) entry which is preliminary data.</text>
</comment>
<keyword evidence="2" id="KW-1185">Reference proteome</keyword>
<protein>
    <submittedName>
        <fullName evidence="1">Acyltransferase</fullName>
        <ecNumber evidence="1">2.3.1.-</ecNumber>
    </submittedName>
</protein>
<dbReference type="PANTHER" id="PTHR43300">
    <property type="entry name" value="ACETYLTRANSFERASE"/>
    <property type="match status" value="1"/>
</dbReference>
<dbReference type="InterPro" id="IPR050179">
    <property type="entry name" value="Trans_hexapeptide_repeat"/>
</dbReference>
<dbReference type="Proteomes" id="UP001185899">
    <property type="component" value="Unassembled WGS sequence"/>
</dbReference>
<dbReference type="EC" id="2.3.1.-" evidence="1"/>
<dbReference type="RefSeq" id="WP_317549475.1">
    <property type="nucleotide sequence ID" value="NZ_JAWLKE010000009.1"/>
</dbReference>
<proteinExistence type="predicted"/>
<reference evidence="1 2" key="1">
    <citation type="submission" date="2023-10" db="EMBL/GenBank/DDBJ databases">
        <title>Development of a sustainable strategy for remediation of hydrocarbon-contaminated territories based on the waste exchange concept.</title>
        <authorList>
            <person name="Krivoruchko A."/>
        </authorList>
    </citation>
    <scope>NUCLEOTIDE SEQUENCE [LARGE SCALE GENOMIC DNA]</scope>
    <source>
        <strain evidence="1 2">IEGM 1322</strain>
    </source>
</reference>
<keyword evidence="1" id="KW-0808">Transferase</keyword>
<dbReference type="CDD" id="cd04647">
    <property type="entry name" value="LbH_MAT_like"/>
    <property type="match status" value="1"/>
</dbReference>
<name>A0ABU4B3W0_9NOCA</name>
<dbReference type="InterPro" id="IPR001451">
    <property type="entry name" value="Hexapep"/>
</dbReference>
<dbReference type="EMBL" id="JAWLKE010000009">
    <property type="protein sequence ID" value="MDV6233169.1"/>
    <property type="molecule type" value="Genomic_DNA"/>
</dbReference>
<dbReference type="GO" id="GO:0016746">
    <property type="term" value="F:acyltransferase activity"/>
    <property type="evidence" value="ECO:0007669"/>
    <property type="project" value="UniProtKB-KW"/>
</dbReference>
<dbReference type="SUPFAM" id="SSF51161">
    <property type="entry name" value="Trimeric LpxA-like enzymes"/>
    <property type="match status" value="1"/>
</dbReference>
<dbReference type="InterPro" id="IPR011004">
    <property type="entry name" value="Trimer_LpxA-like_sf"/>
</dbReference>
<evidence type="ECO:0000313" key="2">
    <source>
        <dbReference type="Proteomes" id="UP001185899"/>
    </source>
</evidence>
<dbReference type="Gene3D" id="2.160.10.10">
    <property type="entry name" value="Hexapeptide repeat proteins"/>
    <property type="match status" value="1"/>
</dbReference>
<gene>
    <name evidence="1" type="ORF">R3P95_21655</name>
</gene>
<dbReference type="Pfam" id="PF00132">
    <property type="entry name" value="Hexapep"/>
    <property type="match status" value="1"/>
</dbReference>